<reference evidence="1 2" key="1">
    <citation type="submission" date="2021-03" db="EMBL/GenBank/DDBJ databases">
        <authorList>
            <person name="King G.J."/>
            <person name="Bancroft I."/>
            <person name="Baten A."/>
            <person name="Bloomfield J."/>
            <person name="Borpatragohain P."/>
            <person name="He Z."/>
            <person name="Irish N."/>
            <person name="Irwin J."/>
            <person name="Liu K."/>
            <person name="Mauleon R.P."/>
            <person name="Moore J."/>
            <person name="Morris R."/>
            <person name="Ostergaard L."/>
            <person name="Wang B."/>
            <person name="Wells R."/>
        </authorList>
    </citation>
    <scope>NUCLEOTIDE SEQUENCE [LARGE SCALE GENOMIC DNA]</scope>
    <source>
        <strain evidence="1">R-o-18</strain>
        <tissue evidence="1">Leaf</tissue>
    </source>
</reference>
<proteinExistence type="predicted"/>
<evidence type="ECO:0000313" key="2">
    <source>
        <dbReference type="Proteomes" id="UP000823674"/>
    </source>
</evidence>
<name>A0ABQ7NYP6_BRACM</name>
<comment type="caution">
    <text evidence="1">The sequence shown here is derived from an EMBL/GenBank/DDBJ whole genome shotgun (WGS) entry which is preliminary data.</text>
</comment>
<organism evidence="1 2">
    <name type="scientific">Brassica rapa subsp. trilocularis</name>
    <dbReference type="NCBI Taxonomy" id="1813537"/>
    <lineage>
        <taxon>Eukaryota</taxon>
        <taxon>Viridiplantae</taxon>
        <taxon>Streptophyta</taxon>
        <taxon>Embryophyta</taxon>
        <taxon>Tracheophyta</taxon>
        <taxon>Spermatophyta</taxon>
        <taxon>Magnoliopsida</taxon>
        <taxon>eudicotyledons</taxon>
        <taxon>Gunneridae</taxon>
        <taxon>Pentapetalae</taxon>
        <taxon>rosids</taxon>
        <taxon>malvids</taxon>
        <taxon>Brassicales</taxon>
        <taxon>Brassicaceae</taxon>
        <taxon>Brassiceae</taxon>
        <taxon>Brassica</taxon>
    </lineage>
</organism>
<accession>A0ABQ7NYP6</accession>
<sequence length="149" mass="17294">MAEHCMVIPGAWASVGSLWEFVIDKKNMSWIVPVRSSMSLRELQNNMAKEFFTFTLHWTNDTTGYTDKRRRRFLLFQHFSTNSSMNLFITFDTFAMTIVSVYTAGRHNPVMHHNPVMYTTTCTPLYNCTCRGVHDWVMATSLNAEMAVY</sequence>
<evidence type="ECO:0000313" key="1">
    <source>
        <dbReference type="EMBL" id="KAG5414809.1"/>
    </source>
</evidence>
<dbReference type="Proteomes" id="UP000823674">
    <property type="component" value="Chromosome A01"/>
</dbReference>
<gene>
    <name evidence="1" type="primary">A01g505570.1_BraROA</name>
    <name evidence="1" type="ORF">IGI04_002376</name>
</gene>
<feature type="non-terminal residue" evidence="1">
    <location>
        <position position="149"/>
    </location>
</feature>
<keyword evidence="2" id="KW-1185">Reference proteome</keyword>
<protein>
    <submittedName>
        <fullName evidence="1">Uncharacterized protein</fullName>
    </submittedName>
</protein>
<dbReference type="EMBL" id="JADBGQ010000001">
    <property type="protein sequence ID" value="KAG5414809.1"/>
    <property type="molecule type" value="Genomic_DNA"/>
</dbReference>